<accession>A0A365P8W0</accession>
<evidence type="ECO:0000256" key="1">
    <source>
        <dbReference type="SAM" id="Phobius"/>
    </source>
</evidence>
<feature type="transmembrane region" description="Helical" evidence="1">
    <location>
        <begin position="48"/>
        <end position="70"/>
    </location>
</feature>
<dbReference type="EMBL" id="QNTT01000031">
    <property type="protein sequence ID" value="RBA33747.1"/>
    <property type="molecule type" value="Genomic_DNA"/>
</dbReference>
<protein>
    <submittedName>
        <fullName evidence="2">Uncharacterized protein</fullName>
    </submittedName>
</protein>
<reference evidence="2 3" key="1">
    <citation type="submission" date="2018-06" db="EMBL/GenBank/DDBJ databases">
        <title>Whole genome sequencing of four bacterial strains from South Shetland trench revealing bio-synthetic gene clusters.</title>
        <authorList>
            <person name="Abdel-Mageed W.M."/>
            <person name="Lehri B."/>
            <person name="Jarmusch S.A."/>
            <person name="Miranda K."/>
            <person name="Goodfellow M."/>
            <person name="Jaspars M."/>
            <person name="Karlyshev A.V."/>
        </authorList>
    </citation>
    <scope>NUCLEOTIDE SEQUENCE [LARGE SCALE GENOMIC DNA]</scope>
    <source>
        <strain evidence="2 3">SST1</strain>
    </source>
</reference>
<evidence type="ECO:0000313" key="3">
    <source>
        <dbReference type="Proteomes" id="UP000252187"/>
    </source>
</evidence>
<dbReference type="Proteomes" id="UP000252187">
    <property type="component" value="Unassembled WGS sequence"/>
</dbReference>
<feature type="transmembrane region" description="Helical" evidence="1">
    <location>
        <begin position="246"/>
        <end position="264"/>
    </location>
</feature>
<dbReference type="AlphaFoldDB" id="A0A365P8W0"/>
<evidence type="ECO:0000313" key="2">
    <source>
        <dbReference type="EMBL" id="RBA33747.1"/>
    </source>
</evidence>
<organism evidence="2 3">
    <name type="scientific">Dietzia maris</name>
    <dbReference type="NCBI Taxonomy" id="37915"/>
    <lineage>
        <taxon>Bacteria</taxon>
        <taxon>Bacillati</taxon>
        <taxon>Actinomycetota</taxon>
        <taxon>Actinomycetes</taxon>
        <taxon>Mycobacteriales</taxon>
        <taxon>Dietziaceae</taxon>
        <taxon>Dietzia</taxon>
    </lineage>
</organism>
<feature type="transmembrane region" description="Helical" evidence="1">
    <location>
        <begin position="20"/>
        <end position="42"/>
    </location>
</feature>
<gene>
    <name evidence="2" type="ORF">DQ226_11835</name>
</gene>
<name>A0A365P8W0_9ACTN</name>
<keyword evidence="1" id="KW-1133">Transmembrane helix</keyword>
<sequence length="277" mass="29205">MTATTTTLLKHEWLRTRGPLATLFGLIALVGVLGSLLGASGWPLLSELGLAAGMLAAVVAVPAVQLALAADYWRSGYGRTGYFTHSIPVRGARIFRAKLAWAMLASLAAIVLTLVLALLAWWANSQRSGGTAPSWSTLTEAWSTVTAATPGWMIAAGLALVLAWFLVWPVYYYFAVSVGHERRLAGLGTGGPVVVFVAVYIASQVLALLGMLVIPFGVGEAEGETLGLVRFDLVGELAAGHTTSEVMPVGFVVSLVAVAAFCLWRTARSWNHKVALG</sequence>
<feature type="transmembrane region" description="Helical" evidence="1">
    <location>
        <begin position="152"/>
        <end position="174"/>
    </location>
</feature>
<keyword evidence="1" id="KW-0472">Membrane</keyword>
<comment type="caution">
    <text evidence="2">The sequence shown here is derived from an EMBL/GenBank/DDBJ whole genome shotgun (WGS) entry which is preliminary data.</text>
</comment>
<feature type="transmembrane region" description="Helical" evidence="1">
    <location>
        <begin position="99"/>
        <end position="123"/>
    </location>
</feature>
<proteinExistence type="predicted"/>
<feature type="transmembrane region" description="Helical" evidence="1">
    <location>
        <begin position="194"/>
        <end position="218"/>
    </location>
</feature>
<keyword evidence="1" id="KW-0812">Transmembrane</keyword>